<evidence type="ECO:0000313" key="1">
    <source>
        <dbReference type="EMBL" id="KAF5313769.1"/>
    </source>
</evidence>
<dbReference type="Proteomes" id="UP000567179">
    <property type="component" value="Unassembled WGS sequence"/>
</dbReference>
<keyword evidence="2" id="KW-1185">Reference proteome</keyword>
<proteinExistence type="predicted"/>
<comment type="caution">
    <text evidence="1">The sequence shown here is derived from an EMBL/GenBank/DDBJ whole genome shotgun (WGS) entry which is preliminary data.</text>
</comment>
<sequence length="60" mass="6814">MEALRGRRVALMPSGREDSAVAGESQWVWMLQTLPSDRSLEALRWWLLNAQVWSQVDAGT</sequence>
<protein>
    <submittedName>
        <fullName evidence="1">Uncharacterized protein</fullName>
    </submittedName>
</protein>
<accession>A0A8H5EVC3</accession>
<organism evidence="1 2">
    <name type="scientific">Psilocybe cf. subviscida</name>
    <dbReference type="NCBI Taxonomy" id="2480587"/>
    <lineage>
        <taxon>Eukaryota</taxon>
        <taxon>Fungi</taxon>
        <taxon>Dikarya</taxon>
        <taxon>Basidiomycota</taxon>
        <taxon>Agaricomycotina</taxon>
        <taxon>Agaricomycetes</taxon>
        <taxon>Agaricomycetidae</taxon>
        <taxon>Agaricales</taxon>
        <taxon>Agaricineae</taxon>
        <taxon>Strophariaceae</taxon>
        <taxon>Psilocybe</taxon>
    </lineage>
</organism>
<dbReference type="EMBL" id="JAACJJ010000047">
    <property type="protein sequence ID" value="KAF5313769.1"/>
    <property type="molecule type" value="Genomic_DNA"/>
</dbReference>
<evidence type="ECO:0000313" key="2">
    <source>
        <dbReference type="Proteomes" id="UP000567179"/>
    </source>
</evidence>
<reference evidence="1 2" key="1">
    <citation type="journal article" date="2020" name="ISME J.">
        <title>Uncovering the hidden diversity of litter-decomposition mechanisms in mushroom-forming fungi.</title>
        <authorList>
            <person name="Floudas D."/>
            <person name="Bentzer J."/>
            <person name="Ahren D."/>
            <person name="Johansson T."/>
            <person name="Persson P."/>
            <person name="Tunlid A."/>
        </authorList>
    </citation>
    <scope>NUCLEOTIDE SEQUENCE [LARGE SCALE GENOMIC DNA]</scope>
    <source>
        <strain evidence="1 2">CBS 101986</strain>
    </source>
</reference>
<dbReference type="AlphaFoldDB" id="A0A8H5EVC3"/>
<gene>
    <name evidence="1" type="ORF">D9619_013687</name>
</gene>
<name>A0A8H5EVC3_9AGAR</name>